<keyword evidence="3" id="KW-1185">Reference proteome</keyword>
<evidence type="ECO:0000256" key="1">
    <source>
        <dbReference type="SAM" id="MobiDB-lite"/>
    </source>
</evidence>
<evidence type="ECO:0000313" key="3">
    <source>
        <dbReference type="Proteomes" id="UP000073492"/>
    </source>
</evidence>
<dbReference type="Proteomes" id="UP000073492">
    <property type="component" value="Unassembled WGS sequence"/>
</dbReference>
<proteinExistence type="predicted"/>
<protein>
    <submittedName>
        <fullName evidence="2">Uncharacterized protein</fullName>
    </submittedName>
</protein>
<dbReference type="EMBL" id="LFZO01000297">
    <property type="protein sequence ID" value="KXT09913.1"/>
    <property type="molecule type" value="Genomic_DNA"/>
</dbReference>
<dbReference type="AlphaFoldDB" id="A0A139I567"/>
<gene>
    <name evidence="2" type="ORF">AC579_8002</name>
</gene>
<name>A0A139I567_9PEZI</name>
<reference evidence="2 3" key="1">
    <citation type="submission" date="2015-07" db="EMBL/GenBank/DDBJ databases">
        <title>Comparative genomics of the Sigatoka disease complex on banana suggests a link between parallel evolutionary changes in Pseudocercospora fijiensis and Pseudocercospora eumusae and increased virulence on the banana host.</title>
        <authorList>
            <person name="Chang T.-C."/>
            <person name="Salvucci A."/>
            <person name="Crous P.W."/>
            <person name="Stergiopoulos I."/>
        </authorList>
    </citation>
    <scope>NUCLEOTIDE SEQUENCE [LARGE SCALE GENOMIC DNA]</scope>
    <source>
        <strain evidence="2 3">CBS 116634</strain>
    </source>
</reference>
<accession>A0A139I567</accession>
<feature type="region of interest" description="Disordered" evidence="1">
    <location>
        <begin position="48"/>
        <end position="72"/>
    </location>
</feature>
<comment type="caution">
    <text evidence="2">The sequence shown here is derived from an EMBL/GenBank/DDBJ whole genome shotgun (WGS) entry which is preliminary data.</text>
</comment>
<sequence>MNELKSQENPAYTFVLYDAISGTKSAVAYIPAFDRIVDYITLTQPHKPPCLDETSDKPKQLMGISRLSNARS</sequence>
<evidence type="ECO:0000313" key="2">
    <source>
        <dbReference type="EMBL" id="KXT09913.1"/>
    </source>
</evidence>
<organism evidence="2 3">
    <name type="scientific">Pseudocercospora musae</name>
    <dbReference type="NCBI Taxonomy" id="113226"/>
    <lineage>
        <taxon>Eukaryota</taxon>
        <taxon>Fungi</taxon>
        <taxon>Dikarya</taxon>
        <taxon>Ascomycota</taxon>
        <taxon>Pezizomycotina</taxon>
        <taxon>Dothideomycetes</taxon>
        <taxon>Dothideomycetidae</taxon>
        <taxon>Mycosphaerellales</taxon>
        <taxon>Mycosphaerellaceae</taxon>
        <taxon>Pseudocercospora</taxon>
    </lineage>
</organism>